<protein>
    <recommendedName>
        <fullName evidence="8">Plant heme peroxidase family profile domain-containing protein</fullName>
    </recommendedName>
</protein>
<evidence type="ECO:0000259" key="8">
    <source>
        <dbReference type="PROSITE" id="PS50873"/>
    </source>
</evidence>
<evidence type="ECO:0000256" key="7">
    <source>
        <dbReference type="SAM" id="SignalP"/>
    </source>
</evidence>
<dbReference type="InterPro" id="IPR010255">
    <property type="entry name" value="Haem_peroxidase_sf"/>
</dbReference>
<dbReference type="Proteomes" id="UP001642484">
    <property type="component" value="Unassembled WGS sequence"/>
</dbReference>
<name>A0ABP0PWW6_9DINO</name>
<dbReference type="InterPro" id="IPR019793">
    <property type="entry name" value="Peroxidases_heam-ligand_BS"/>
</dbReference>
<sequence>MPPLRRCCWAVLLVAWPSLPWCLHVPLDSTRRRLLASFLGLSTPVSVAANARPDATDWAGAFAAKNAANAADGCIRSIAKKYVEMMPDSAPSFLRLAFHDAATKRGDGQGPNGSIRFELERNENLGPSLQRALRAIEEMVNMCHVSWADAIAVSGAAVVEAMGGPAVVVSLGRRDAARPDGEGRLPEGGLTAGALRDYFLQLGLDDEELVALMGAHTVGRWTSLLGVPDECMAKEGLAWWRCTREQGQRLPFTSHPTVFNNEYFKDVLEFERRQQMPRPAKRFKDRVDSEKLPPLYLLPSDLGLLYDEGLHQVVKTFATDQAAFFAAFARVAGPNWADRRSTGPGASQSSKLEILV</sequence>
<keyword evidence="4" id="KW-0560">Oxidoreductase</keyword>
<dbReference type="InterPro" id="IPR019794">
    <property type="entry name" value="Peroxidases_AS"/>
</dbReference>
<dbReference type="Pfam" id="PF00141">
    <property type="entry name" value="peroxidase"/>
    <property type="match status" value="1"/>
</dbReference>
<dbReference type="InterPro" id="IPR044831">
    <property type="entry name" value="Ccp1-like"/>
</dbReference>
<keyword evidence="3" id="KW-0479">Metal-binding</keyword>
<comment type="similarity">
    <text evidence="6">Belongs to the peroxidase family.</text>
</comment>
<dbReference type="SUPFAM" id="SSF48113">
    <property type="entry name" value="Heme-dependent peroxidases"/>
    <property type="match status" value="1"/>
</dbReference>
<dbReference type="PANTHER" id="PTHR31356">
    <property type="entry name" value="THYLAKOID LUMENAL 29 KDA PROTEIN, CHLOROPLASTIC-RELATED"/>
    <property type="match status" value="1"/>
</dbReference>
<keyword evidence="7" id="KW-0732">Signal</keyword>
<proteinExistence type="inferred from homology"/>
<dbReference type="PROSITE" id="PS00435">
    <property type="entry name" value="PEROXIDASE_1"/>
    <property type="match status" value="1"/>
</dbReference>
<evidence type="ECO:0000313" key="9">
    <source>
        <dbReference type="EMBL" id="CAK9080001.1"/>
    </source>
</evidence>
<dbReference type="PROSITE" id="PS50873">
    <property type="entry name" value="PEROXIDASE_4"/>
    <property type="match status" value="1"/>
</dbReference>
<dbReference type="InterPro" id="IPR002207">
    <property type="entry name" value="Peroxidase_I"/>
</dbReference>
<evidence type="ECO:0000256" key="5">
    <source>
        <dbReference type="ARBA" id="ARBA00023004"/>
    </source>
</evidence>
<dbReference type="PANTHER" id="PTHR31356:SF36">
    <property type="entry name" value="L-ASCORBATE PEROXIDASE 3"/>
    <property type="match status" value="1"/>
</dbReference>
<keyword evidence="2" id="KW-0349">Heme</keyword>
<keyword evidence="10" id="KW-1185">Reference proteome</keyword>
<dbReference type="Gene3D" id="1.10.420.10">
    <property type="entry name" value="Peroxidase, domain 2"/>
    <property type="match status" value="1"/>
</dbReference>
<evidence type="ECO:0000256" key="2">
    <source>
        <dbReference type="ARBA" id="ARBA00022617"/>
    </source>
</evidence>
<evidence type="ECO:0000256" key="4">
    <source>
        <dbReference type="ARBA" id="ARBA00023002"/>
    </source>
</evidence>
<evidence type="ECO:0000256" key="1">
    <source>
        <dbReference type="ARBA" id="ARBA00022559"/>
    </source>
</evidence>
<gene>
    <name evidence="9" type="ORF">CCMP2556_LOCUS39329</name>
</gene>
<accession>A0ABP0PWW6</accession>
<keyword evidence="5" id="KW-0408">Iron</keyword>
<comment type="caution">
    <text evidence="9">The sequence shown here is derived from an EMBL/GenBank/DDBJ whole genome shotgun (WGS) entry which is preliminary data.</text>
</comment>
<evidence type="ECO:0000256" key="3">
    <source>
        <dbReference type="ARBA" id="ARBA00022723"/>
    </source>
</evidence>
<feature type="domain" description="Plant heme peroxidase family profile" evidence="8">
    <location>
        <begin position="62"/>
        <end position="330"/>
    </location>
</feature>
<organism evidence="9 10">
    <name type="scientific">Durusdinium trenchii</name>
    <dbReference type="NCBI Taxonomy" id="1381693"/>
    <lineage>
        <taxon>Eukaryota</taxon>
        <taxon>Sar</taxon>
        <taxon>Alveolata</taxon>
        <taxon>Dinophyceae</taxon>
        <taxon>Suessiales</taxon>
        <taxon>Symbiodiniaceae</taxon>
        <taxon>Durusdinium</taxon>
    </lineage>
</organism>
<dbReference type="PRINTS" id="PR00458">
    <property type="entry name" value="PEROXIDASE"/>
</dbReference>
<feature type="signal peptide" evidence="7">
    <location>
        <begin position="1"/>
        <end position="22"/>
    </location>
</feature>
<evidence type="ECO:0000256" key="6">
    <source>
        <dbReference type="RuleBase" id="RU004241"/>
    </source>
</evidence>
<dbReference type="PRINTS" id="PR00459">
    <property type="entry name" value="ASPEROXIDASE"/>
</dbReference>
<evidence type="ECO:0000313" key="10">
    <source>
        <dbReference type="Proteomes" id="UP001642484"/>
    </source>
</evidence>
<dbReference type="EMBL" id="CAXAMN010023695">
    <property type="protein sequence ID" value="CAK9080001.1"/>
    <property type="molecule type" value="Genomic_DNA"/>
</dbReference>
<reference evidence="9 10" key="1">
    <citation type="submission" date="2024-02" db="EMBL/GenBank/DDBJ databases">
        <authorList>
            <person name="Chen Y."/>
            <person name="Shah S."/>
            <person name="Dougan E. K."/>
            <person name="Thang M."/>
            <person name="Chan C."/>
        </authorList>
    </citation>
    <scope>NUCLEOTIDE SEQUENCE [LARGE SCALE GENOMIC DNA]</scope>
</reference>
<dbReference type="PROSITE" id="PS00436">
    <property type="entry name" value="PEROXIDASE_2"/>
    <property type="match status" value="1"/>
</dbReference>
<feature type="chain" id="PRO_5046105516" description="Plant heme peroxidase family profile domain-containing protein" evidence="7">
    <location>
        <begin position="23"/>
        <end position="356"/>
    </location>
</feature>
<dbReference type="InterPro" id="IPR002016">
    <property type="entry name" value="Haem_peroxidase"/>
</dbReference>
<keyword evidence="1" id="KW-0575">Peroxidase</keyword>
<dbReference type="Gene3D" id="1.10.520.10">
    <property type="match status" value="1"/>
</dbReference>